<dbReference type="SUPFAM" id="SSF47203">
    <property type="entry name" value="Acyl-CoA dehydrogenase C-terminal domain-like"/>
    <property type="match status" value="1"/>
</dbReference>
<dbReference type="PANTHER" id="PTHR42803">
    <property type="entry name" value="ACYL-COA DEHYDROGENASE"/>
    <property type="match status" value="1"/>
</dbReference>
<evidence type="ECO:0000313" key="12">
    <source>
        <dbReference type="Proteomes" id="UP000809273"/>
    </source>
</evidence>
<comment type="similarity">
    <text evidence="2 5">Belongs to the acyl-CoA dehydrogenase family.</text>
</comment>
<dbReference type="InterPro" id="IPR009075">
    <property type="entry name" value="AcylCo_DH/oxidase_C"/>
</dbReference>
<keyword evidence="5" id="KW-0560">Oxidoreductase</keyword>
<protein>
    <submittedName>
        <fullName evidence="11">Acyl-CoA dehydrogenase</fullName>
    </submittedName>
</protein>
<dbReference type="InterPro" id="IPR006091">
    <property type="entry name" value="Acyl-CoA_Oxase/DH_mid-dom"/>
</dbReference>
<accession>A0A9D8KFR4</accession>
<evidence type="ECO:0000256" key="3">
    <source>
        <dbReference type="ARBA" id="ARBA00022630"/>
    </source>
</evidence>
<dbReference type="InterPro" id="IPR009100">
    <property type="entry name" value="AcylCoA_DH/oxidase_NM_dom_sf"/>
</dbReference>
<organism evidence="11 12">
    <name type="scientific">Candidatus Zymogenus saltonus</name>
    <dbReference type="NCBI Taxonomy" id="2844893"/>
    <lineage>
        <taxon>Bacteria</taxon>
        <taxon>Deltaproteobacteria</taxon>
        <taxon>Candidatus Zymogenia</taxon>
        <taxon>Candidatus Zymogeniales</taxon>
        <taxon>Candidatus Zymogenaceae</taxon>
        <taxon>Candidatus Zymogenus</taxon>
    </lineage>
</organism>
<evidence type="ECO:0000259" key="9">
    <source>
        <dbReference type="Pfam" id="PF02771"/>
    </source>
</evidence>
<dbReference type="GO" id="GO:0016627">
    <property type="term" value="F:oxidoreductase activity, acting on the CH-CH group of donors"/>
    <property type="evidence" value="ECO:0007669"/>
    <property type="project" value="InterPro"/>
</dbReference>
<dbReference type="InterPro" id="IPR025878">
    <property type="entry name" value="Acyl-CoA_dh-like_C_dom"/>
</dbReference>
<dbReference type="Gene3D" id="2.40.110.10">
    <property type="entry name" value="Butyryl-CoA Dehydrogenase, subunit A, domain 2"/>
    <property type="match status" value="1"/>
</dbReference>
<evidence type="ECO:0000313" key="11">
    <source>
        <dbReference type="EMBL" id="MBN1573210.1"/>
    </source>
</evidence>
<keyword evidence="6" id="KW-0472">Membrane</keyword>
<evidence type="ECO:0000256" key="5">
    <source>
        <dbReference type="RuleBase" id="RU362125"/>
    </source>
</evidence>
<feature type="domain" description="Acetyl-CoA dehydrogenase-like C-terminal" evidence="10">
    <location>
        <begin position="471"/>
        <end position="593"/>
    </location>
</feature>
<feature type="domain" description="Acyl-CoA dehydrogenase/oxidase N-terminal" evidence="9">
    <location>
        <begin position="43"/>
        <end position="156"/>
    </location>
</feature>
<keyword evidence="6" id="KW-1133">Transmembrane helix</keyword>
<dbReference type="InterPro" id="IPR052166">
    <property type="entry name" value="Diverse_Acyl-CoA_DH"/>
</dbReference>
<dbReference type="Pfam" id="PF12806">
    <property type="entry name" value="Acyl-CoA_dh_C"/>
    <property type="match status" value="1"/>
</dbReference>
<dbReference type="InterPro" id="IPR046373">
    <property type="entry name" value="Acyl-CoA_Oxase/DH_mid-dom_sf"/>
</dbReference>
<dbReference type="PANTHER" id="PTHR42803:SF3">
    <property type="entry name" value="ACYL-COA DEHYDROGENASE-RELATED"/>
    <property type="match status" value="1"/>
</dbReference>
<reference evidence="11" key="2">
    <citation type="submission" date="2021-01" db="EMBL/GenBank/DDBJ databases">
        <authorList>
            <person name="Hahn C.R."/>
            <person name="Youssef N.H."/>
            <person name="Elshahed M."/>
        </authorList>
    </citation>
    <scope>NUCLEOTIDE SEQUENCE</scope>
    <source>
        <strain evidence="11">Zod_Metabat.24</strain>
    </source>
</reference>
<dbReference type="Proteomes" id="UP000809273">
    <property type="component" value="Unassembled WGS sequence"/>
</dbReference>
<keyword evidence="4 5" id="KW-0274">FAD</keyword>
<dbReference type="InterPro" id="IPR037069">
    <property type="entry name" value="AcylCoA_DH/ox_N_sf"/>
</dbReference>
<evidence type="ECO:0000256" key="6">
    <source>
        <dbReference type="SAM" id="Phobius"/>
    </source>
</evidence>
<comment type="caution">
    <text evidence="11">The sequence shown here is derived from an EMBL/GenBank/DDBJ whole genome shotgun (WGS) entry which is preliminary data.</text>
</comment>
<evidence type="ECO:0000256" key="4">
    <source>
        <dbReference type="ARBA" id="ARBA00022827"/>
    </source>
</evidence>
<dbReference type="GO" id="GO:0050660">
    <property type="term" value="F:flavin adenine dinucleotide binding"/>
    <property type="evidence" value="ECO:0007669"/>
    <property type="project" value="InterPro"/>
</dbReference>
<feature type="domain" description="Acyl-CoA dehydrogenase/oxidase C-terminal" evidence="7">
    <location>
        <begin position="283"/>
        <end position="453"/>
    </location>
</feature>
<dbReference type="InterPro" id="IPR013786">
    <property type="entry name" value="AcylCoA_DH/ox_N"/>
</dbReference>
<keyword evidence="3 5" id="KW-0285">Flavoprotein</keyword>
<dbReference type="InterPro" id="IPR036250">
    <property type="entry name" value="AcylCo_DH-like_C"/>
</dbReference>
<evidence type="ECO:0000256" key="2">
    <source>
        <dbReference type="ARBA" id="ARBA00009347"/>
    </source>
</evidence>
<dbReference type="Pfam" id="PF02771">
    <property type="entry name" value="Acyl-CoA_dh_N"/>
    <property type="match status" value="1"/>
</dbReference>
<keyword evidence="6" id="KW-0812">Transmembrane</keyword>
<comment type="cofactor">
    <cofactor evidence="1 5">
        <name>FAD</name>
        <dbReference type="ChEBI" id="CHEBI:57692"/>
    </cofactor>
</comment>
<dbReference type="Pfam" id="PF00441">
    <property type="entry name" value="Acyl-CoA_dh_1"/>
    <property type="match status" value="1"/>
</dbReference>
<evidence type="ECO:0000256" key="1">
    <source>
        <dbReference type="ARBA" id="ARBA00001974"/>
    </source>
</evidence>
<reference evidence="11" key="1">
    <citation type="journal article" date="2021" name="Environ. Microbiol.">
        <title>Genomic characterization of three novel Desulfobacterota classes expand the metabolic and phylogenetic diversity of the phylum.</title>
        <authorList>
            <person name="Murphy C.L."/>
            <person name="Biggerstaff J."/>
            <person name="Eichhorn A."/>
            <person name="Ewing E."/>
            <person name="Shahan R."/>
            <person name="Soriano D."/>
            <person name="Stewart S."/>
            <person name="VanMol K."/>
            <person name="Walker R."/>
            <person name="Walters P."/>
            <person name="Elshahed M.S."/>
            <person name="Youssef N.H."/>
        </authorList>
    </citation>
    <scope>NUCLEOTIDE SEQUENCE</scope>
    <source>
        <strain evidence="11">Zod_Metabat.24</strain>
    </source>
</reference>
<feature type="transmembrane region" description="Helical" evidence="6">
    <location>
        <begin position="108"/>
        <end position="138"/>
    </location>
</feature>
<dbReference type="Pfam" id="PF02770">
    <property type="entry name" value="Acyl-CoA_dh_M"/>
    <property type="match status" value="1"/>
</dbReference>
<dbReference type="AlphaFoldDB" id="A0A9D8KFR4"/>
<dbReference type="Gene3D" id="1.20.140.10">
    <property type="entry name" value="Butyryl-CoA Dehydrogenase, subunit A, domain 3"/>
    <property type="match status" value="1"/>
</dbReference>
<evidence type="ECO:0000259" key="10">
    <source>
        <dbReference type="Pfam" id="PF12806"/>
    </source>
</evidence>
<proteinExistence type="inferred from homology"/>
<name>A0A9D8KFR4_9DELT</name>
<dbReference type="SUPFAM" id="SSF56645">
    <property type="entry name" value="Acyl-CoA dehydrogenase NM domain-like"/>
    <property type="match status" value="1"/>
</dbReference>
<evidence type="ECO:0000259" key="8">
    <source>
        <dbReference type="Pfam" id="PF02770"/>
    </source>
</evidence>
<dbReference type="EMBL" id="JAFGIX010000042">
    <property type="protein sequence ID" value="MBN1573210.1"/>
    <property type="molecule type" value="Genomic_DNA"/>
</dbReference>
<dbReference type="Gene3D" id="1.10.540.10">
    <property type="entry name" value="Acyl-CoA dehydrogenase/oxidase, N-terminal domain"/>
    <property type="match status" value="1"/>
</dbReference>
<gene>
    <name evidence="11" type="ORF">JW984_08455</name>
</gene>
<feature type="domain" description="Acyl-CoA oxidase/dehydrogenase middle" evidence="8">
    <location>
        <begin position="162"/>
        <end position="269"/>
    </location>
</feature>
<evidence type="ECO:0000259" key="7">
    <source>
        <dbReference type="Pfam" id="PF00441"/>
    </source>
</evidence>
<sequence length="605" mass="67879">MAEKFYSERNLKFLLYEVFNIEDLTKTPYFQDHSKEMFDMALDTAAKIGRDMLFPYYLEMDREPPRLEGGEVKVHPMIRDFLKECGEGGWLSSIFSYDVGGQQLPMTLGFACIFIFSAANFSAAVYAGMIMGAAHLILSFGTDMQKEKYLPPMLEGRWGGTMALTEPQAGSSLGDVTCTAYPTEDGHYKLRGQKIFISGSDYDCVENVVNMVLARTEGAPPGLKGLSLFLVPKLRIEGDGSLVRNDINVTGMYHKMGYKGCPILQLSFGDDDNCHGYLVGEENKGLFHMFQMMNEARLMVGVQAVAIASAAYYAALEYTKERPQGRDIMEKDPMKPQIPIVEHADVKRMLLFQRAVIDGSLSLILQSTMYEDLTRNGDDGNINEDVERYKFLLDILTPVAKTYPSEMGIHSVSQGLQCFGGYGYCDEFPLEQYYRDARIHPIHEGTTGIQGMDLLGRKVVMKDGKAFKYYLEELEKTMAEANGIADLRPYAERLENAAAKLKDVTASLVGFALKGEIERYLSDAVLYLEMFGIIAVAWQWLKQGIAASKVLASKPAGTDVKFYEGKLITMKFFFHYELPKIEGLAVRLLEEEGITTKMEVDHFTD</sequence>